<keyword evidence="3" id="KW-1185">Reference proteome</keyword>
<accession>A0ABX1IH73</accession>
<keyword evidence="1" id="KW-0472">Membrane</keyword>
<evidence type="ECO:0000313" key="3">
    <source>
        <dbReference type="Proteomes" id="UP000744032"/>
    </source>
</evidence>
<reference evidence="2 3" key="1">
    <citation type="submission" date="2020-04" db="EMBL/GenBank/DDBJ databases">
        <title>Genome sequence of Streptomyces galbus strain I339.</title>
        <authorList>
            <person name="Silva E.A.N."/>
            <person name="Merces M."/>
            <person name="Castelo Branco A.P.O.T."/>
            <person name="Vasconcelos P.C."/>
            <person name="Costa N.P."/>
            <person name="Marinho G.C.S."/>
            <person name="Oliveira C.J.B."/>
            <person name="Araujo D."/>
            <person name="Rodrigues Junior V.S."/>
            <person name="Almeida R."/>
            <person name="Silva Filho U.R."/>
            <person name="Andrade A.S.A."/>
            <person name="Cibulski S.P."/>
        </authorList>
    </citation>
    <scope>NUCLEOTIDE SEQUENCE [LARGE SCALE GENOMIC DNA]</scope>
    <source>
        <strain evidence="2 3">I339</strain>
    </source>
</reference>
<dbReference type="RefSeq" id="WP_168373056.1">
    <property type="nucleotide sequence ID" value="NZ_JAAXMD010000056.1"/>
</dbReference>
<gene>
    <name evidence="2" type="ORF">HF200_08890</name>
</gene>
<keyword evidence="1" id="KW-0812">Transmembrane</keyword>
<protein>
    <submittedName>
        <fullName evidence="2">Uncharacterized protein</fullName>
    </submittedName>
</protein>
<dbReference type="Proteomes" id="UP000744032">
    <property type="component" value="Unassembled WGS sequence"/>
</dbReference>
<keyword evidence="1" id="KW-1133">Transmembrane helix</keyword>
<evidence type="ECO:0000256" key="1">
    <source>
        <dbReference type="SAM" id="Phobius"/>
    </source>
</evidence>
<name>A0ABX1IH73_STRGB</name>
<comment type="caution">
    <text evidence="2">The sequence shown here is derived from an EMBL/GenBank/DDBJ whole genome shotgun (WGS) entry which is preliminary data.</text>
</comment>
<dbReference type="EMBL" id="JAAXMD010000056">
    <property type="protein sequence ID" value="NKQ24562.1"/>
    <property type="molecule type" value="Genomic_DNA"/>
</dbReference>
<evidence type="ECO:0000313" key="2">
    <source>
        <dbReference type="EMBL" id="NKQ24562.1"/>
    </source>
</evidence>
<proteinExistence type="predicted"/>
<organism evidence="2 3">
    <name type="scientific">Streptomyces galbus</name>
    <dbReference type="NCBI Taxonomy" id="33898"/>
    <lineage>
        <taxon>Bacteria</taxon>
        <taxon>Bacillati</taxon>
        <taxon>Actinomycetota</taxon>
        <taxon>Actinomycetes</taxon>
        <taxon>Kitasatosporales</taxon>
        <taxon>Streptomycetaceae</taxon>
        <taxon>Streptomyces</taxon>
    </lineage>
</organism>
<sequence>MNWGDAPAWAAFVVSVGALGVSIKARSDGKRSADAAERSAAVAEDALTHQRQMDAERRAAEDEANRPRVMLSCEHAHKAKWQLINHGTATATNVRITEAVGALHRPWPENLTLAPGEAYDFLMVGSMQEPLPTVIRVVWDSQENPVPLRVPPRRD</sequence>
<feature type="transmembrane region" description="Helical" evidence="1">
    <location>
        <begin position="6"/>
        <end position="23"/>
    </location>
</feature>